<evidence type="ECO:0000256" key="2">
    <source>
        <dbReference type="SAM" id="Phobius"/>
    </source>
</evidence>
<keyword evidence="1" id="KW-0732">Signal</keyword>
<gene>
    <name evidence="4" type="ORF">G6R27_02870</name>
</gene>
<keyword evidence="2" id="KW-0812">Transmembrane</keyword>
<dbReference type="EMBL" id="JAAMFI010000001">
    <property type="protein sequence ID" value="MBS9334983.1"/>
    <property type="molecule type" value="Genomic_DNA"/>
</dbReference>
<evidence type="ECO:0000313" key="4">
    <source>
        <dbReference type="EMBL" id="MBS9334983.1"/>
    </source>
</evidence>
<dbReference type="RefSeq" id="WP_213819571.1">
    <property type="nucleotide sequence ID" value="NZ_JAAMFI010000001.1"/>
</dbReference>
<keyword evidence="2" id="KW-0472">Membrane</keyword>
<reference evidence="4 5" key="1">
    <citation type="submission" date="2020-02" db="EMBL/GenBank/DDBJ databases">
        <title>Fructobacillus sp. isolated from paper mulberry of Taiwan.</title>
        <authorList>
            <person name="Lin S.-T."/>
        </authorList>
    </citation>
    <scope>NUCLEOTIDE SEQUENCE [LARGE SCALE GENOMIC DNA]</scope>
    <source>
        <strain evidence="4 5">M1-10</strain>
    </source>
</reference>
<feature type="domain" description="DUF5067" evidence="3">
    <location>
        <begin position="40"/>
        <end position="167"/>
    </location>
</feature>
<keyword evidence="2" id="KW-1133">Transmembrane helix</keyword>
<evidence type="ECO:0000256" key="1">
    <source>
        <dbReference type="ARBA" id="ARBA00022729"/>
    </source>
</evidence>
<accession>A0ABS5QP88</accession>
<sequence>MKSKRFYQHVWFWIMALITIFAIGFATYVANNDGQLPTFCKSKTSNKWHFRGNTYYAGKLNTTFTSGEIIDGMNGTKVFILHGKMTNVSKEEADASAMYAVVHAYQKTNSTNQKLDPGVPAVNDDFSVPYQTESDNLNQKVLPGKTVPVVLEYTLVNNNPINVTFEDAKFNKVGSKSYKIKM</sequence>
<dbReference type="Proteomes" id="UP001519418">
    <property type="component" value="Unassembled WGS sequence"/>
</dbReference>
<organism evidence="4 5">
    <name type="scientific">Fructobacillus papyriferae</name>
    <dbReference type="NCBI Taxonomy" id="2713171"/>
    <lineage>
        <taxon>Bacteria</taxon>
        <taxon>Bacillati</taxon>
        <taxon>Bacillota</taxon>
        <taxon>Bacilli</taxon>
        <taxon>Lactobacillales</taxon>
        <taxon>Lactobacillaceae</taxon>
        <taxon>Fructobacillus</taxon>
    </lineage>
</organism>
<name>A0ABS5QP88_9LACO</name>
<evidence type="ECO:0000259" key="3">
    <source>
        <dbReference type="Pfam" id="PF16729"/>
    </source>
</evidence>
<feature type="transmembrane region" description="Helical" evidence="2">
    <location>
        <begin position="12"/>
        <end position="30"/>
    </location>
</feature>
<evidence type="ECO:0000313" key="5">
    <source>
        <dbReference type="Proteomes" id="UP001519418"/>
    </source>
</evidence>
<dbReference type="Gene3D" id="2.60.40.1240">
    <property type="match status" value="1"/>
</dbReference>
<dbReference type="InterPro" id="IPR029050">
    <property type="entry name" value="Immunoprotect_excell_Ig-like"/>
</dbReference>
<proteinExistence type="predicted"/>
<dbReference type="InterPro" id="IPR031989">
    <property type="entry name" value="DUF5067"/>
</dbReference>
<dbReference type="Pfam" id="PF16729">
    <property type="entry name" value="DUF5067"/>
    <property type="match status" value="1"/>
</dbReference>
<keyword evidence="5" id="KW-1185">Reference proteome</keyword>
<protein>
    <submittedName>
        <fullName evidence="4">DUF5067 domain-containing protein</fullName>
    </submittedName>
</protein>
<comment type="caution">
    <text evidence="4">The sequence shown here is derived from an EMBL/GenBank/DDBJ whole genome shotgun (WGS) entry which is preliminary data.</text>
</comment>